<evidence type="ECO:0000313" key="10">
    <source>
        <dbReference type="Proteomes" id="UP000694429"/>
    </source>
</evidence>
<dbReference type="FunFam" id="1.10.150.50:FF:000007">
    <property type="entry name" value="Liprin-beta-1 isoform 1"/>
    <property type="match status" value="1"/>
</dbReference>
<feature type="region of interest" description="Disordered" evidence="7">
    <location>
        <begin position="22"/>
        <end position="41"/>
    </location>
</feature>
<evidence type="ECO:0000256" key="6">
    <source>
        <dbReference type="SAM" id="Coils"/>
    </source>
</evidence>
<evidence type="ECO:0000256" key="2">
    <source>
        <dbReference type="ARBA" id="ARBA00022553"/>
    </source>
</evidence>
<dbReference type="CDD" id="cd09563">
    <property type="entry name" value="SAM_liprin-beta1_2_repeat1"/>
    <property type="match status" value="1"/>
</dbReference>
<feature type="coiled-coil region" evidence="6">
    <location>
        <begin position="177"/>
        <end position="214"/>
    </location>
</feature>
<keyword evidence="2" id="KW-0597">Phosphoprotein</keyword>
<feature type="domain" description="SAM" evidence="8">
    <location>
        <begin position="688"/>
        <end position="746"/>
    </location>
</feature>
<dbReference type="SUPFAM" id="SSF47769">
    <property type="entry name" value="SAM/Pointed domain"/>
    <property type="match status" value="3"/>
</dbReference>
<keyword evidence="3" id="KW-0677">Repeat</keyword>
<dbReference type="FunFam" id="1.10.150.50:FF:000017">
    <property type="entry name" value="Liprin-beta-1 isoform 1"/>
    <property type="match status" value="1"/>
</dbReference>
<evidence type="ECO:0000313" key="9">
    <source>
        <dbReference type="Ensembl" id="ENSCAFP00030020880.1"/>
    </source>
</evidence>
<accession>A0A8C0N361</accession>
<dbReference type="InterPro" id="IPR001660">
    <property type="entry name" value="SAM"/>
</dbReference>
<dbReference type="Pfam" id="PF00536">
    <property type="entry name" value="SAM_1"/>
    <property type="match status" value="2"/>
</dbReference>
<dbReference type="Ensembl" id="ENSCAFT00030023956.1">
    <property type="protein sequence ID" value="ENSCAFP00030020880.1"/>
    <property type="gene ID" value="ENSCAFG00030012273.1"/>
</dbReference>
<dbReference type="Pfam" id="PF26022">
    <property type="entry name" value="CC_Liprin_beta"/>
    <property type="match status" value="1"/>
</dbReference>
<dbReference type="Pfam" id="PF07647">
    <property type="entry name" value="SAM_2"/>
    <property type="match status" value="1"/>
</dbReference>
<feature type="region of interest" description="Disordered" evidence="7">
    <location>
        <begin position="459"/>
        <end position="606"/>
    </location>
</feature>
<dbReference type="PANTHER" id="PTHR12587:SF18">
    <property type="entry name" value="LIPRIN-BETA-2"/>
    <property type="match status" value="1"/>
</dbReference>
<dbReference type="InterPro" id="IPR029515">
    <property type="entry name" value="Liprin"/>
</dbReference>
<dbReference type="InterPro" id="IPR037619">
    <property type="entry name" value="LIPB1/2_SAM_3rd"/>
</dbReference>
<feature type="domain" description="SAM" evidence="8">
    <location>
        <begin position="611"/>
        <end position="675"/>
    </location>
</feature>
<proteinExistence type="inferred from homology"/>
<evidence type="ECO:0000256" key="3">
    <source>
        <dbReference type="ARBA" id="ARBA00022737"/>
    </source>
</evidence>
<dbReference type="SMART" id="SM00454">
    <property type="entry name" value="SAM"/>
    <property type="match status" value="3"/>
</dbReference>
<feature type="region of interest" description="Disordered" evidence="7">
    <location>
        <begin position="233"/>
        <end position="255"/>
    </location>
</feature>
<evidence type="ECO:0000256" key="5">
    <source>
        <dbReference type="ARBA" id="ARBA00060046"/>
    </source>
</evidence>
<dbReference type="InterPro" id="IPR013761">
    <property type="entry name" value="SAM/pointed_sf"/>
</dbReference>
<reference evidence="9" key="1">
    <citation type="submission" date="2019-03" db="EMBL/GenBank/DDBJ databases">
        <authorList>
            <person name="Warren W.C."/>
            <person name="Johnson G.S."/>
        </authorList>
    </citation>
    <scope>NUCLEOTIDE SEQUENCE [LARGE SCALE GENOMIC DNA]</scope>
    <source>
        <strain evidence="9">Basenji</strain>
    </source>
</reference>
<dbReference type="InterPro" id="IPR037617">
    <property type="entry name" value="LIPB1/2_SAM_1"/>
</dbReference>
<comment type="function">
    <text evidence="5">May regulate the disassembly of focal adhesions. Did not bind receptor-like tyrosine phosphatases type 2A.</text>
</comment>
<feature type="domain" description="SAM" evidence="8">
    <location>
        <begin position="771"/>
        <end position="802"/>
    </location>
</feature>
<protein>
    <submittedName>
        <fullName evidence="9">PPFIA binding protein 2</fullName>
    </submittedName>
</protein>
<feature type="compositionally biased region" description="Basic residues" evidence="7">
    <location>
        <begin position="549"/>
        <end position="562"/>
    </location>
</feature>
<comment type="similarity">
    <text evidence="1">Belongs to the liprin family. Liprin-beta subfamily.</text>
</comment>
<feature type="coiled-coil region" evidence="6">
    <location>
        <begin position="100"/>
        <end position="127"/>
    </location>
</feature>
<evidence type="ECO:0000259" key="8">
    <source>
        <dbReference type="PROSITE" id="PS50105"/>
    </source>
</evidence>
<feature type="compositionally biased region" description="Low complexity" evidence="7">
    <location>
        <begin position="526"/>
        <end position="542"/>
    </location>
</feature>
<dbReference type="InterPro" id="IPR037618">
    <property type="entry name" value="LIPB1/2_SAM_2nd"/>
</dbReference>
<feature type="coiled-coil region" evidence="6">
    <location>
        <begin position="262"/>
        <end position="317"/>
    </location>
</feature>
<evidence type="ECO:0000256" key="1">
    <source>
        <dbReference type="ARBA" id="ARBA00007547"/>
    </source>
</evidence>
<dbReference type="CDD" id="cd09566">
    <property type="entry name" value="SAM_liprin-beta1_2_repeat2"/>
    <property type="match status" value="1"/>
</dbReference>
<dbReference type="PROSITE" id="PS50105">
    <property type="entry name" value="SAM_DOMAIN"/>
    <property type="match status" value="3"/>
</dbReference>
<dbReference type="Proteomes" id="UP000694429">
    <property type="component" value="Chromosome 21"/>
</dbReference>
<gene>
    <name evidence="9" type="primary">PPFIBP2</name>
</gene>
<dbReference type="OrthoDB" id="6516566at2759"/>
<keyword evidence="4 6" id="KW-0175">Coiled coil</keyword>
<dbReference type="AlphaFoldDB" id="A0A8C0N361"/>
<feature type="region of interest" description="Disordered" evidence="7">
    <location>
        <begin position="376"/>
        <end position="439"/>
    </location>
</feature>
<evidence type="ECO:0000256" key="4">
    <source>
        <dbReference type="ARBA" id="ARBA00023054"/>
    </source>
</evidence>
<evidence type="ECO:0000256" key="7">
    <source>
        <dbReference type="SAM" id="MobiDB-lite"/>
    </source>
</evidence>
<dbReference type="CDD" id="cd09569">
    <property type="entry name" value="SAM_liprin-beta1_2_repeat3"/>
    <property type="match status" value="1"/>
</dbReference>
<dbReference type="FunFam" id="1.10.150.50:FF:000005">
    <property type="entry name" value="Liprin-beta-1 isoform 1"/>
    <property type="match status" value="1"/>
</dbReference>
<feature type="compositionally biased region" description="Polar residues" evidence="7">
    <location>
        <begin position="377"/>
        <end position="386"/>
    </location>
</feature>
<organism evidence="9 10">
    <name type="scientific">Canis lupus familiaris</name>
    <name type="common">Dog</name>
    <name type="synonym">Canis familiaris</name>
    <dbReference type="NCBI Taxonomy" id="9615"/>
    <lineage>
        <taxon>Eukaryota</taxon>
        <taxon>Metazoa</taxon>
        <taxon>Chordata</taxon>
        <taxon>Craniata</taxon>
        <taxon>Vertebrata</taxon>
        <taxon>Euteleostomi</taxon>
        <taxon>Mammalia</taxon>
        <taxon>Eutheria</taxon>
        <taxon>Laurasiatheria</taxon>
        <taxon>Carnivora</taxon>
        <taxon>Caniformia</taxon>
        <taxon>Canidae</taxon>
        <taxon>Canis</taxon>
    </lineage>
</organism>
<dbReference type="InterPro" id="IPR058914">
    <property type="entry name" value="LIPB1/2_CC"/>
</dbReference>
<dbReference type="PANTHER" id="PTHR12587">
    <property type="entry name" value="LAR INTERACTING PROTEIN LIP -RELATED PROTEIN"/>
    <property type="match status" value="1"/>
</dbReference>
<sequence length="969" mass="108085">MASDASHALEAALEQMDGIIAGTKTGTENSDGSCEPALASPASHANPFPVLHLVEDLRLALEMLEHPQERAALLSQIPGPTAAYIKENLSQVNHHGAASNETYQERLARLEGDKESLILQVSVLTDQVEAQGEKIRDLEVCLEGHQVKLNAAEEMLQQELLSRTSLETQKLDLMTEVSELKLKLVGMEKEQREQEEKQRKAESVLNVISELQEQMCRLQLDIHRQIQERLSLGRGDPEEVAAGDGAAQPPPCSQDGACWEGSPELLQELRHLKIKVEELENERNQYEWKLKATKAEVAQLQEQVALKDAEIERLHSQLSRTAALHNDHAEKDQEIQRLKMGMETLLVANEDKDRRIEELTGLLNQYRRVKEMMMATQGPSERTLSSNEEELEGSFRKWSTANKGPEELFKPEMPPRCSSPTMGPPPLPQKSLETRAQKKLSCSLEDLRSESVDKDSPFLVEHKYPTLPGKLSGATPNGEAARSTPTASQPDPAGSSLLRLNRGRSVSAPVLGDTESGWDDTAVVNDLSSTSSGTDSSPQSPLTPDSKRSPKGIRKFWGKIRRTQSGNFNTDAPGMAEFRRGGLRATAGPRLSRTRDSKGQKSDASAPFAQWSTERVCAWLEDFGLGQYVIFARQWVTSGHTLLSATPQDMEKELGIKQPLHRKKLILAVKAINTKQEEKSALLDHIWVTRWLDDIGLPQYKDQFHESRVDGRMLQYLTVNDLLFLKVTSQLHHLSIKCAIHVLHVNKFNPHCLHRRPADESNLSPSEVVQWSNHRVMEWLRSVDLAEYAPNLRGSGVHGGLIILEPRFTGDTLAMLLNIPPQKTLLRRHLTTKFNALIGPEAEQEKREKMASPAYTPLTTTAKVRPKKLGFSHFGNIRKKKFDESTDYICPMEPSDSTGDSHKIYGGYRGLSPLDAPELDGLDQMAPSEGTVTQIGLLSQDIHRLTTLLSQDQLLNDSRLAAPSSEDWR</sequence>
<name>A0A8C0N361_CANLF</name>
<dbReference type="GO" id="GO:0005829">
    <property type="term" value="C:cytosol"/>
    <property type="evidence" value="ECO:0007669"/>
    <property type="project" value="UniProtKB-ARBA"/>
</dbReference>
<reference evidence="9" key="2">
    <citation type="submission" date="2025-08" db="UniProtKB">
        <authorList>
            <consortium name="Ensembl"/>
        </authorList>
    </citation>
    <scope>IDENTIFICATION</scope>
</reference>
<dbReference type="Gene3D" id="1.10.150.50">
    <property type="entry name" value="Transcription Factor, Ets-1"/>
    <property type="match status" value="3"/>
</dbReference>